<dbReference type="AlphaFoldDB" id="A0AAW0BY49"/>
<keyword evidence="2" id="KW-1185">Reference proteome</keyword>
<dbReference type="Proteomes" id="UP001383192">
    <property type="component" value="Unassembled WGS sequence"/>
</dbReference>
<dbReference type="EMBL" id="JAYKXP010000070">
    <property type="protein sequence ID" value="KAK7031169.1"/>
    <property type="molecule type" value="Genomic_DNA"/>
</dbReference>
<gene>
    <name evidence="1" type="ORF">VNI00_013584</name>
</gene>
<name>A0AAW0BY49_9AGAR</name>
<proteinExistence type="predicted"/>
<evidence type="ECO:0000313" key="2">
    <source>
        <dbReference type="Proteomes" id="UP001383192"/>
    </source>
</evidence>
<protein>
    <submittedName>
        <fullName evidence="1">Uncharacterized protein</fullName>
    </submittedName>
</protein>
<sequence length="108" mass="11533">MKVWPPARLNLHFSHYECFIQFFASLTAFALVAAAGVHAAAVQERDLNARACTPSNCICNAIQGQFCGNEAVNPACTNGHVFECNGNSGNACDYGIRDSCVNCGQLTC</sequence>
<comment type="caution">
    <text evidence="1">The sequence shown here is derived from an EMBL/GenBank/DDBJ whole genome shotgun (WGS) entry which is preliminary data.</text>
</comment>
<accession>A0AAW0BY49</accession>
<evidence type="ECO:0000313" key="1">
    <source>
        <dbReference type="EMBL" id="KAK7031169.1"/>
    </source>
</evidence>
<organism evidence="1 2">
    <name type="scientific">Paramarasmius palmivorus</name>
    <dbReference type="NCBI Taxonomy" id="297713"/>
    <lineage>
        <taxon>Eukaryota</taxon>
        <taxon>Fungi</taxon>
        <taxon>Dikarya</taxon>
        <taxon>Basidiomycota</taxon>
        <taxon>Agaricomycotina</taxon>
        <taxon>Agaricomycetes</taxon>
        <taxon>Agaricomycetidae</taxon>
        <taxon>Agaricales</taxon>
        <taxon>Marasmiineae</taxon>
        <taxon>Marasmiaceae</taxon>
        <taxon>Paramarasmius</taxon>
    </lineage>
</organism>
<reference evidence="1 2" key="1">
    <citation type="submission" date="2024-01" db="EMBL/GenBank/DDBJ databases">
        <title>A draft genome for a cacao thread blight-causing isolate of Paramarasmius palmivorus.</title>
        <authorList>
            <person name="Baruah I.K."/>
            <person name="Bukari Y."/>
            <person name="Amoako-Attah I."/>
            <person name="Meinhardt L.W."/>
            <person name="Bailey B.A."/>
            <person name="Cohen S.P."/>
        </authorList>
    </citation>
    <scope>NUCLEOTIDE SEQUENCE [LARGE SCALE GENOMIC DNA]</scope>
    <source>
        <strain evidence="1 2">GH-12</strain>
    </source>
</reference>